<protein>
    <recommendedName>
        <fullName evidence="3">Calcineurin-like phosphoesterase domain-containing protein</fullName>
    </recommendedName>
</protein>
<dbReference type="Gene3D" id="3.60.21.10">
    <property type="match status" value="1"/>
</dbReference>
<proteinExistence type="predicted"/>
<accession>A0ABX1J831</accession>
<organism evidence="1 2">
    <name type="scientific">Amycolatopsis acididurans</name>
    <dbReference type="NCBI Taxonomy" id="2724524"/>
    <lineage>
        <taxon>Bacteria</taxon>
        <taxon>Bacillati</taxon>
        <taxon>Actinomycetota</taxon>
        <taxon>Actinomycetes</taxon>
        <taxon>Pseudonocardiales</taxon>
        <taxon>Pseudonocardiaceae</taxon>
        <taxon>Amycolatopsis</taxon>
    </lineage>
</organism>
<dbReference type="InterPro" id="IPR029052">
    <property type="entry name" value="Metallo-depent_PP-like"/>
</dbReference>
<evidence type="ECO:0008006" key="3">
    <source>
        <dbReference type="Google" id="ProtNLM"/>
    </source>
</evidence>
<dbReference type="EMBL" id="JAAXLS010000009">
    <property type="protein sequence ID" value="NKQ54505.1"/>
    <property type="molecule type" value="Genomic_DNA"/>
</dbReference>
<gene>
    <name evidence="1" type="ORF">HFP15_16620</name>
</gene>
<evidence type="ECO:0000313" key="2">
    <source>
        <dbReference type="Proteomes" id="UP000715441"/>
    </source>
</evidence>
<comment type="caution">
    <text evidence="1">The sequence shown here is derived from an EMBL/GenBank/DDBJ whole genome shotgun (WGS) entry which is preliminary data.</text>
</comment>
<sequence length="64" mass="6588">MSPLHSIVQLSDLHMLAEGALLYDKIDTAANLTAALASVETLGGDIEAVVLTGDLAPIPTTTAR</sequence>
<keyword evidence="2" id="KW-1185">Reference proteome</keyword>
<dbReference type="Proteomes" id="UP000715441">
    <property type="component" value="Unassembled WGS sequence"/>
</dbReference>
<evidence type="ECO:0000313" key="1">
    <source>
        <dbReference type="EMBL" id="NKQ54505.1"/>
    </source>
</evidence>
<dbReference type="SUPFAM" id="SSF56300">
    <property type="entry name" value="Metallo-dependent phosphatases"/>
    <property type="match status" value="1"/>
</dbReference>
<dbReference type="RefSeq" id="WP_168516451.1">
    <property type="nucleotide sequence ID" value="NZ_JAAXLS010000009.1"/>
</dbReference>
<name>A0ABX1J831_9PSEU</name>
<reference evidence="1 2" key="1">
    <citation type="submission" date="2020-04" db="EMBL/GenBank/DDBJ databases">
        <title>Novel species.</title>
        <authorList>
            <person name="Teo W.F.A."/>
            <person name="Lipun K."/>
            <person name="Srisuk N."/>
            <person name="Duangmal K."/>
        </authorList>
    </citation>
    <scope>NUCLEOTIDE SEQUENCE [LARGE SCALE GENOMIC DNA]</scope>
    <source>
        <strain evidence="1 2">K13G38</strain>
    </source>
</reference>